<proteinExistence type="predicted"/>
<evidence type="ECO:0000313" key="2">
    <source>
        <dbReference type="Proteomes" id="UP000230233"/>
    </source>
</evidence>
<dbReference type="AlphaFoldDB" id="A0A2G5SY31"/>
<reference evidence="2" key="1">
    <citation type="submission" date="2017-10" db="EMBL/GenBank/DDBJ databases">
        <title>Rapid genome shrinkage in a self-fertile nematode reveals novel sperm competition proteins.</title>
        <authorList>
            <person name="Yin D."/>
            <person name="Schwarz E.M."/>
            <person name="Thomas C.G."/>
            <person name="Felde R.L."/>
            <person name="Korf I.F."/>
            <person name="Cutter A.D."/>
            <person name="Schartner C.M."/>
            <person name="Ralston E.J."/>
            <person name="Meyer B.J."/>
            <person name="Haag E.S."/>
        </authorList>
    </citation>
    <scope>NUCLEOTIDE SEQUENCE [LARGE SCALE GENOMIC DNA]</scope>
    <source>
        <strain evidence="2">JU1422</strain>
    </source>
</reference>
<name>A0A2G5SY31_9PELO</name>
<evidence type="ECO:0008006" key="3">
    <source>
        <dbReference type="Google" id="ProtNLM"/>
    </source>
</evidence>
<comment type="caution">
    <text evidence="1">The sequence shown here is derived from an EMBL/GenBank/DDBJ whole genome shotgun (WGS) entry which is preliminary data.</text>
</comment>
<organism evidence="1 2">
    <name type="scientific">Caenorhabditis nigoni</name>
    <dbReference type="NCBI Taxonomy" id="1611254"/>
    <lineage>
        <taxon>Eukaryota</taxon>
        <taxon>Metazoa</taxon>
        <taxon>Ecdysozoa</taxon>
        <taxon>Nematoda</taxon>
        <taxon>Chromadorea</taxon>
        <taxon>Rhabditida</taxon>
        <taxon>Rhabditina</taxon>
        <taxon>Rhabditomorpha</taxon>
        <taxon>Rhabditoidea</taxon>
        <taxon>Rhabditidae</taxon>
        <taxon>Peloderinae</taxon>
        <taxon>Caenorhabditis</taxon>
    </lineage>
</organism>
<sequence>MVIMIHLGSTINVEVKKKLKKLGETYDPLIRDQITCQKNKSLFSRAIRNYNGDFLRPAGEVEVFKHTFEQTANTLESSSASVTLNDFRFLGLEYDDEKDAELEMSDECLRFGLLQLQPFSYSQMQSNYIMFGLNTCKIHEKRREQLRFEIEEWWDATYVRNDNESRDIFEKKFLIFPVYMNSHVYVTVVVNPKALFQKRGTEPCKIFHMGTGPIKRYSLMMTGKFFDLIDFHREKLNKPPFVAKSFHTKKVQNLEPWTTKNRKMQLIWTVNMMLQEGCDRINNLHYNLPTVYSNGIGTGDWEIVARRFLQKIEQDIVNSSTNNNLFAFYIIMRRTVYLISSVEEFCSWTPRSIIEKVNTLLT</sequence>
<gene>
    <name evidence="1" type="primary">Cnig_chr_X.g25259</name>
    <name evidence="1" type="ORF">B9Z55_025259</name>
</gene>
<evidence type="ECO:0000313" key="1">
    <source>
        <dbReference type="EMBL" id="PIC19878.1"/>
    </source>
</evidence>
<dbReference type="EMBL" id="PDUG01000006">
    <property type="protein sequence ID" value="PIC19878.1"/>
    <property type="molecule type" value="Genomic_DNA"/>
</dbReference>
<dbReference type="OrthoDB" id="10400503at2759"/>
<dbReference type="Proteomes" id="UP000230233">
    <property type="component" value="Chromosome X"/>
</dbReference>
<protein>
    <recommendedName>
        <fullName evidence="3">Ubiquitin-like protease family profile domain-containing protein</fullName>
    </recommendedName>
</protein>
<accession>A0A2G5SY31</accession>
<keyword evidence="2" id="KW-1185">Reference proteome</keyword>